<keyword evidence="4" id="KW-0507">mRNA processing</keyword>
<dbReference type="GO" id="GO:0003730">
    <property type="term" value="F:mRNA 3'-UTR binding"/>
    <property type="evidence" value="ECO:0007669"/>
    <property type="project" value="TreeGrafter"/>
</dbReference>
<evidence type="ECO:0000256" key="9">
    <source>
        <dbReference type="PROSITE-ProRule" id="PRU00176"/>
    </source>
</evidence>
<dbReference type="PROSITE" id="PS50102">
    <property type="entry name" value="RRM"/>
    <property type="match status" value="1"/>
</dbReference>
<dbReference type="EnsemblMetazoa" id="AQUA010076-RA">
    <property type="protein sequence ID" value="AQUA010076-PA"/>
    <property type="gene ID" value="AQUA010076"/>
</dbReference>
<protein>
    <recommendedName>
        <fullName evidence="10">RRM domain-containing protein</fullName>
    </recommendedName>
</protein>
<evidence type="ECO:0000259" key="10">
    <source>
        <dbReference type="PROSITE" id="PS50102"/>
    </source>
</evidence>
<accession>A0A182XJP2</accession>
<evidence type="ECO:0000313" key="11">
    <source>
        <dbReference type="EnsemblMetazoa" id="AQUA010076-PA"/>
    </source>
</evidence>
<dbReference type="InterPro" id="IPR012677">
    <property type="entry name" value="Nucleotide-bd_a/b_plait_sf"/>
</dbReference>
<comment type="subcellular location">
    <subcellularLocation>
        <location evidence="2">Cytoplasm</location>
    </subcellularLocation>
    <subcellularLocation>
        <location evidence="1">Nucleus</location>
    </subcellularLocation>
</comment>
<dbReference type="Proteomes" id="UP000076407">
    <property type="component" value="Unassembled WGS sequence"/>
</dbReference>
<dbReference type="PANTHER" id="PTHR48024">
    <property type="entry name" value="GEO13361P1-RELATED"/>
    <property type="match status" value="1"/>
</dbReference>
<dbReference type="SUPFAM" id="SSF54928">
    <property type="entry name" value="RNA-binding domain, RBD"/>
    <property type="match status" value="1"/>
</dbReference>
<reference evidence="11" key="1">
    <citation type="submission" date="2020-05" db="UniProtKB">
        <authorList>
            <consortium name="EnsemblMetazoa"/>
        </authorList>
    </citation>
    <scope>IDENTIFICATION</scope>
    <source>
        <strain evidence="11">SANGQUA</strain>
    </source>
</reference>
<dbReference type="GO" id="GO:0030154">
    <property type="term" value="P:cell differentiation"/>
    <property type="evidence" value="ECO:0007669"/>
    <property type="project" value="UniProtKB-KW"/>
</dbReference>
<sequence length="220" mass="23259">CGVTKDIPPSPNILSSATVAAGLLATVAKLDYKMLMQVSPDAADAALALVQSGGTGTTTTTSSSQSSQKDTTWTKLFVGGLPYHTTDKSLREHFSVYGDIEEAVVITDRTTSKSRGYGFVIMGDRLSAERACKEPNPIIDGRKANVNLAILGAKPRGNASQGYQFATTGLRTAGYPVIPGQYGQNVSAKWHTISATWMGYQFATTGLRTAGYPVIPGQYG</sequence>
<dbReference type="InterPro" id="IPR035979">
    <property type="entry name" value="RBD_domain_sf"/>
</dbReference>
<evidence type="ECO:0000256" key="4">
    <source>
        <dbReference type="ARBA" id="ARBA00022664"/>
    </source>
</evidence>
<evidence type="ECO:0000256" key="5">
    <source>
        <dbReference type="ARBA" id="ARBA00022782"/>
    </source>
</evidence>
<evidence type="ECO:0000256" key="3">
    <source>
        <dbReference type="ARBA" id="ARBA00022490"/>
    </source>
</evidence>
<dbReference type="GO" id="GO:0005634">
    <property type="term" value="C:nucleus"/>
    <property type="evidence" value="ECO:0007669"/>
    <property type="project" value="UniProtKB-SubCell"/>
</dbReference>
<dbReference type="Gene3D" id="3.30.70.330">
    <property type="match status" value="1"/>
</dbReference>
<keyword evidence="7" id="KW-0508">mRNA splicing</keyword>
<proteinExistence type="predicted"/>
<evidence type="ECO:0000256" key="7">
    <source>
        <dbReference type="ARBA" id="ARBA00023187"/>
    </source>
</evidence>
<dbReference type="SMART" id="SM00360">
    <property type="entry name" value="RRM"/>
    <property type="match status" value="1"/>
</dbReference>
<keyword evidence="5" id="KW-0221">Differentiation</keyword>
<feature type="domain" description="RRM" evidence="10">
    <location>
        <begin position="74"/>
        <end position="151"/>
    </location>
</feature>
<dbReference type="GO" id="GO:0005829">
    <property type="term" value="C:cytosol"/>
    <property type="evidence" value="ECO:0007669"/>
    <property type="project" value="TreeGrafter"/>
</dbReference>
<keyword evidence="8" id="KW-0539">Nucleus</keyword>
<evidence type="ECO:0000256" key="2">
    <source>
        <dbReference type="ARBA" id="ARBA00004496"/>
    </source>
</evidence>
<dbReference type="PANTHER" id="PTHR48024:SF56">
    <property type="entry name" value="HETEROGENEOUS NUCLEAR RIBONUCLEOPROTEIN A0"/>
    <property type="match status" value="1"/>
</dbReference>
<evidence type="ECO:0000256" key="8">
    <source>
        <dbReference type="ARBA" id="ARBA00023242"/>
    </source>
</evidence>
<name>A0A182XJP2_ANOQN</name>
<dbReference type="InterPro" id="IPR050886">
    <property type="entry name" value="RNA-binding_reg"/>
</dbReference>
<organism evidence="11 12">
    <name type="scientific">Anopheles quadriannulatus</name>
    <name type="common">Mosquito</name>
    <dbReference type="NCBI Taxonomy" id="34691"/>
    <lineage>
        <taxon>Eukaryota</taxon>
        <taxon>Metazoa</taxon>
        <taxon>Ecdysozoa</taxon>
        <taxon>Arthropoda</taxon>
        <taxon>Hexapoda</taxon>
        <taxon>Insecta</taxon>
        <taxon>Pterygota</taxon>
        <taxon>Neoptera</taxon>
        <taxon>Endopterygota</taxon>
        <taxon>Diptera</taxon>
        <taxon>Nematocera</taxon>
        <taxon>Culicoidea</taxon>
        <taxon>Culicidae</taxon>
        <taxon>Anophelinae</taxon>
        <taxon>Anopheles</taxon>
    </lineage>
</organism>
<dbReference type="AlphaFoldDB" id="A0A182XJP2"/>
<dbReference type="VEuPathDB" id="VectorBase:AQUA010076"/>
<dbReference type="CDD" id="cd12384">
    <property type="entry name" value="RRM_RBM24_RBM38_like"/>
    <property type="match status" value="1"/>
</dbReference>
<keyword evidence="12" id="KW-1185">Reference proteome</keyword>
<evidence type="ECO:0000256" key="1">
    <source>
        <dbReference type="ARBA" id="ARBA00004123"/>
    </source>
</evidence>
<evidence type="ECO:0000313" key="12">
    <source>
        <dbReference type="Proteomes" id="UP000076407"/>
    </source>
</evidence>
<keyword evidence="3" id="KW-0963">Cytoplasm</keyword>
<dbReference type="Pfam" id="PF00076">
    <property type="entry name" value="RRM_1"/>
    <property type="match status" value="1"/>
</dbReference>
<dbReference type="GO" id="GO:0006397">
    <property type="term" value="P:mRNA processing"/>
    <property type="evidence" value="ECO:0007669"/>
    <property type="project" value="UniProtKB-KW"/>
</dbReference>
<keyword evidence="6 9" id="KW-0694">RNA-binding</keyword>
<dbReference type="STRING" id="34691.A0A182XJP2"/>
<dbReference type="InterPro" id="IPR000504">
    <property type="entry name" value="RRM_dom"/>
</dbReference>
<dbReference type="FunFam" id="3.30.70.330:FF:000077">
    <property type="entry name" value="RNA-binding motif protein 24"/>
    <property type="match status" value="1"/>
</dbReference>
<evidence type="ECO:0000256" key="6">
    <source>
        <dbReference type="ARBA" id="ARBA00022884"/>
    </source>
</evidence>
<dbReference type="GO" id="GO:0008380">
    <property type="term" value="P:RNA splicing"/>
    <property type="evidence" value="ECO:0007669"/>
    <property type="project" value="UniProtKB-KW"/>
</dbReference>